<protein>
    <submittedName>
        <fullName evidence="1">Uncharacterized protein</fullName>
    </submittedName>
</protein>
<evidence type="ECO:0000313" key="1">
    <source>
        <dbReference type="EMBL" id="KAE8311535.1"/>
    </source>
</evidence>
<reference evidence="2" key="1">
    <citation type="submission" date="2019-04" db="EMBL/GenBank/DDBJ databases">
        <title>Friends and foes A comparative genomics studyof 23 Aspergillus species from section Flavi.</title>
        <authorList>
            <consortium name="DOE Joint Genome Institute"/>
            <person name="Kjaerbolling I."/>
            <person name="Vesth T."/>
            <person name="Frisvad J.C."/>
            <person name="Nybo J.L."/>
            <person name="Theobald S."/>
            <person name="Kildgaard S."/>
            <person name="Isbrandt T."/>
            <person name="Kuo A."/>
            <person name="Sato A."/>
            <person name="Lyhne E.K."/>
            <person name="Kogle M.E."/>
            <person name="Wiebenga A."/>
            <person name="Kun R.S."/>
            <person name="Lubbers R.J."/>
            <person name="Makela M.R."/>
            <person name="Barry K."/>
            <person name="Chovatia M."/>
            <person name="Clum A."/>
            <person name="Daum C."/>
            <person name="Haridas S."/>
            <person name="He G."/>
            <person name="LaButti K."/>
            <person name="Lipzen A."/>
            <person name="Mondo S."/>
            <person name="Riley R."/>
            <person name="Salamov A."/>
            <person name="Simmons B.A."/>
            <person name="Magnuson J.K."/>
            <person name="Henrissat B."/>
            <person name="Mortensen U.H."/>
            <person name="Larsen T.O."/>
            <person name="Devries R.P."/>
            <person name="Grigoriev I.V."/>
            <person name="Machida M."/>
            <person name="Baker S.E."/>
            <person name="Andersen M.R."/>
        </authorList>
    </citation>
    <scope>NUCLEOTIDE SEQUENCE [LARGE SCALE GENOMIC DNA]</scope>
    <source>
        <strain evidence="2">CBS 130015</strain>
    </source>
</reference>
<dbReference type="Proteomes" id="UP000325433">
    <property type="component" value="Unassembled WGS sequence"/>
</dbReference>
<dbReference type="AlphaFoldDB" id="A0A5N6VST8"/>
<accession>A0A5N6VST8</accession>
<name>A0A5N6VST8_9EURO</name>
<keyword evidence="2" id="KW-1185">Reference proteome</keyword>
<evidence type="ECO:0000313" key="2">
    <source>
        <dbReference type="Proteomes" id="UP000325433"/>
    </source>
</evidence>
<dbReference type="EMBL" id="ML738341">
    <property type="protein sequence ID" value="KAE8311535.1"/>
    <property type="molecule type" value="Genomic_DNA"/>
</dbReference>
<organism evidence="1 2">
    <name type="scientific">Aspergillus transmontanensis</name>
    <dbReference type="NCBI Taxonomy" id="1034304"/>
    <lineage>
        <taxon>Eukaryota</taxon>
        <taxon>Fungi</taxon>
        <taxon>Dikarya</taxon>
        <taxon>Ascomycota</taxon>
        <taxon>Pezizomycotina</taxon>
        <taxon>Eurotiomycetes</taxon>
        <taxon>Eurotiomycetidae</taxon>
        <taxon>Eurotiales</taxon>
        <taxon>Aspergillaceae</taxon>
        <taxon>Aspergillus</taxon>
        <taxon>Aspergillus subgen. Circumdati</taxon>
    </lineage>
</organism>
<gene>
    <name evidence="1" type="ORF">BDV41DRAFT_541342</name>
</gene>
<proteinExistence type="predicted"/>
<sequence length="52" mass="5904">MYERDGVRKLGGWHIEPKQVVHSVGHRSLIRHGCCLDQAAECLESCGERLRS</sequence>